<gene>
    <name evidence="1" type="ORF">ENW48_01475</name>
</gene>
<proteinExistence type="predicted"/>
<dbReference type="Gene3D" id="3.40.50.300">
    <property type="entry name" value="P-loop containing nucleotide triphosphate hydrolases"/>
    <property type="match status" value="1"/>
</dbReference>
<dbReference type="EMBL" id="DTKJ01000014">
    <property type="protein sequence ID" value="HGZ10872.1"/>
    <property type="molecule type" value="Genomic_DNA"/>
</dbReference>
<organism evidence="1">
    <name type="scientific">Desulfobacca acetoxidans</name>
    <dbReference type="NCBI Taxonomy" id="60893"/>
    <lineage>
        <taxon>Bacteria</taxon>
        <taxon>Pseudomonadati</taxon>
        <taxon>Thermodesulfobacteriota</taxon>
        <taxon>Desulfobaccia</taxon>
        <taxon>Desulfobaccales</taxon>
        <taxon>Desulfobaccaceae</taxon>
        <taxon>Desulfobacca</taxon>
    </lineage>
</organism>
<reference evidence="1" key="1">
    <citation type="journal article" date="2020" name="mSystems">
        <title>Genome- and Community-Level Interaction Insights into Carbon Utilization and Element Cycling Functions of Hydrothermarchaeota in Hydrothermal Sediment.</title>
        <authorList>
            <person name="Zhou Z."/>
            <person name="Liu Y."/>
            <person name="Xu W."/>
            <person name="Pan J."/>
            <person name="Luo Z.H."/>
            <person name="Li M."/>
        </authorList>
    </citation>
    <scope>NUCLEOTIDE SEQUENCE [LARGE SCALE GENOMIC DNA]</scope>
    <source>
        <strain evidence="1">SpSt-853</strain>
    </source>
</reference>
<evidence type="ECO:0000313" key="1">
    <source>
        <dbReference type="EMBL" id="HGZ10872.1"/>
    </source>
</evidence>
<dbReference type="AlphaFoldDB" id="A0A7C5AL61"/>
<protein>
    <submittedName>
        <fullName evidence="1">Sulfotransferase</fullName>
    </submittedName>
</protein>
<keyword evidence="1" id="KW-0808">Transferase</keyword>
<dbReference type="SUPFAM" id="SSF52540">
    <property type="entry name" value="P-loop containing nucleoside triphosphate hydrolases"/>
    <property type="match status" value="1"/>
</dbReference>
<dbReference type="PANTHER" id="PTHR36451:SF1">
    <property type="entry name" value="OMEGA-HYDROXY-BETA-DIHYDROMENAQUINONE-9 SULFOTRANSFERASE STF3"/>
    <property type="match status" value="1"/>
</dbReference>
<name>A0A7C5AL61_9BACT</name>
<dbReference type="InterPro" id="IPR052736">
    <property type="entry name" value="Stf3_sulfotransferase"/>
</dbReference>
<dbReference type="GO" id="GO:0016740">
    <property type="term" value="F:transferase activity"/>
    <property type="evidence" value="ECO:0007669"/>
    <property type="project" value="UniProtKB-KW"/>
</dbReference>
<sequence length="382" mass="44218">MRPRKRHPIFLQAITGMNLSTLARVLWRNRFRVRPVYLPRLLYLSVLAAINSYLARLEKAADGPGIATAELVAPPIFILGTWRSGTTHLHNLLSCDPRFTCPTAYQVMCPHHFVYSQPWGMKYFDWLSPGKRPMDNVSIRGASPHEEEMALASLSGVSPYMCMMFPVTQSRGLGVLDPERLPAEALAAWRETFMLFMKKLSYSKGRRIVLKSPPHLGRLRLLLEMFPGAKFIHIVRNPYVVYLSTKKLWQTAWACTHLQKAPDPRTISEIILAWNEELFRLYHRDQGLIPPGSLFELRFEDLERSPRECLERLYHELGLPGFEVFWEKAAAYLKSIAGYRKNTHILTEAERDLVSRRWAFIFRRYGYPLLPPLRRGEVLRLG</sequence>
<dbReference type="Pfam" id="PF13469">
    <property type="entry name" value="Sulfotransfer_3"/>
    <property type="match status" value="1"/>
</dbReference>
<comment type="caution">
    <text evidence="1">The sequence shown here is derived from an EMBL/GenBank/DDBJ whole genome shotgun (WGS) entry which is preliminary data.</text>
</comment>
<accession>A0A7C5AL61</accession>
<dbReference type="InterPro" id="IPR027417">
    <property type="entry name" value="P-loop_NTPase"/>
</dbReference>
<dbReference type="PANTHER" id="PTHR36451">
    <property type="entry name" value="PAPS-DEPENDENT SULFOTRANSFERASE STF3"/>
    <property type="match status" value="1"/>
</dbReference>